<dbReference type="PANTHER" id="PTHR31845:SF17">
    <property type="entry name" value="ZN(II)2CYS6 TRANSCRIPTION FACTOR (EUROFUNG)"/>
    <property type="match status" value="1"/>
</dbReference>
<evidence type="ECO:0008006" key="9">
    <source>
        <dbReference type="Google" id="ProtNLM"/>
    </source>
</evidence>
<dbReference type="STRING" id="1441469.A0A225AK05"/>
<dbReference type="GO" id="GO:0000976">
    <property type="term" value="F:transcription cis-regulatory region binding"/>
    <property type="evidence" value="ECO:0007669"/>
    <property type="project" value="TreeGrafter"/>
</dbReference>
<organism evidence="7 8">
    <name type="scientific">Talaromyces atroroseus</name>
    <dbReference type="NCBI Taxonomy" id="1441469"/>
    <lineage>
        <taxon>Eukaryota</taxon>
        <taxon>Fungi</taxon>
        <taxon>Dikarya</taxon>
        <taxon>Ascomycota</taxon>
        <taxon>Pezizomycotina</taxon>
        <taxon>Eurotiomycetes</taxon>
        <taxon>Eurotiomycetidae</taxon>
        <taxon>Eurotiales</taxon>
        <taxon>Trichocomaceae</taxon>
        <taxon>Talaromyces</taxon>
        <taxon>Talaromyces sect. Trachyspermi</taxon>
    </lineage>
</organism>
<evidence type="ECO:0000313" key="8">
    <source>
        <dbReference type="Proteomes" id="UP000214365"/>
    </source>
</evidence>
<keyword evidence="3" id="KW-0238">DNA-binding</keyword>
<dbReference type="GO" id="GO:0000981">
    <property type="term" value="F:DNA-binding transcription factor activity, RNA polymerase II-specific"/>
    <property type="evidence" value="ECO:0007669"/>
    <property type="project" value="TreeGrafter"/>
</dbReference>
<evidence type="ECO:0000256" key="3">
    <source>
        <dbReference type="ARBA" id="ARBA00023125"/>
    </source>
</evidence>
<evidence type="ECO:0000256" key="2">
    <source>
        <dbReference type="ARBA" id="ARBA00023015"/>
    </source>
</evidence>
<dbReference type="AlphaFoldDB" id="A0A225AK05"/>
<dbReference type="PANTHER" id="PTHR31845">
    <property type="entry name" value="FINGER DOMAIN PROTEIN, PUTATIVE-RELATED"/>
    <property type="match status" value="1"/>
</dbReference>
<dbReference type="OrthoDB" id="4221831at2759"/>
<sequence>MLTIKIESFSMRVTLKVGADQASRTVVDPGDTSVEGDQHEDKGDHQDVVSLSSAELPSSHAFSIDRISLGPPFATLRSLGALARDESALDTKQQARRTSQLSHHSVYDPVSRGVLSLNDAGKAIQTYFTHCHPLAPVLTICSVGLRFWDMDQTQGSLGHNAYPRFSELTAMLDQAVSKLLLRPTPLDVSLDSVLVLLLYAQWMPCNWGSESDQPSNRTGTTGSPKSRYNEVSAWAVLGLALRYALLLGLDRVAIAPFHGPVDAITENDVCRLRVWYNLLNCDFNLMLISGLPASVDPAPSAQVAGRFASSIYSKQPGDLRVSGLVELVSIVHRAMQSCGDISGHHLSPSCLRKLNIELEKWERTWYMRLRNTESQHNQLPFNSVRSYRLALNSASLGPLLSPTAQKSHPSSRISQLQSLEISLTAASQMLISLCSDGETHVWGLESQNLPTFPSRPFHIDTAAVRRLHFAVDPAWISYTFAVTFLVLCYIRGVIDDIFDSVCSTMSYHPAYEFRAIVHGATALVLAPGNSDNDGRQEIDELALQSLLDLMNDAGLEWPGNMADFTNDLNTGWDVNGLFTM</sequence>
<evidence type="ECO:0000256" key="6">
    <source>
        <dbReference type="SAM" id="MobiDB-lite"/>
    </source>
</evidence>
<keyword evidence="5" id="KW-0539">Nucleus</keyword>
<protein>
    <recommendedName>
        <fullName evidence="9">Transcription factor domain-containing protein</fullName>
    </recommendedName>
</protein>
<keyword evidence="4" id="KW-0804">Transcription</keyword>
<dbReference type="GeneID" id="31008663"/>
<dbReference type="EMBL" id="LFMY01000017">
    <property type="protein sequence ID" value="OKL55849.1"/>
    <property type="molecule type" value="Genomic_DNA"/>
</dbReference>
<dbReference type="Proteomes" id="UP000214365">
    <property type="component" value="Unassembled WGS sequence"/>
</dbReference>
<feature type="region of interest" description="Disordered" evidence="6">
    <location>
        <begin position="22"/>
        <end position="44"/>
    </location>
</feature>
<dbReference type="CDD" id="cd12148">
    <property type="entry name" value="fungal_TF_MHR"/>
    <property type="match status" value="1"/>
</dbReference>
<reference evidence="7 8" key="1">
    <citation type="submission" date="2015-06" db="EMBL/GenBank/DDBJ databases">
        <title>Talaromyces atroroseus IBT 11181 draft genome.</title>
        <authorList>
            <person name="Rasmussen K.B."/>
            <person name="Rasmussen S."/>
            <person name="Petersen B."/>
            <person name="Sicheritz-Ponten T."/>
            <person name="Mortensen U.H."/>
            <person name="Thrane U."/>
        </authorList>
    </citation>
    <scope>NUCLEOTIDE SEQUENCE [LARGE SCALE GENOMIC DNA]</scope>
    <source>
        <strain evidence="7 8">IBT 11181</strain>
    </source>
</reference>
<name>A0A225AK05_TALAT</name>
<keyword evidence="8" id="KW-1185">Reference proteome</keyword>
<proteinExistence type="predicted"/>
<evidence type="ECO:0000256" key="1">
    <source>
        <dbReference type="ARBA" id="ARBA00004123"/>
    </source>
</evidence>
<accession>A0A225AK05</accession>
<dbReference type="GO" id="GO:0005634">
    <property type="term" value="C:nucleus"/>
    <property type="evidence" value="ECO:0007669"/>
    <property type="project" value="UniProtKB-SubCell"/>
</dbReference>
<evidence type="ECO:0000313" key="7">
    <source>
        <dbReference type="EMBL" id="OKL55849.1"/>
    </source>
</evidence>
<comment type="subcellular location">
    <subcellularLocation>
        <location evidence="1">Nucleus</location>
    </subcellularLocation>
</comment>
<dbReference type="RefSeq" id="XP_020115970.1">
    <property type="nucleotide sequence ID" value="XM_020263799.1"/>
</dbReference>
<evidence type="ECO:0000256" key="4">
    <source>
        <dbReference type="ARBA" id="ARBA00023163"/>
    </source>
</evidence>
<keyword evidence="2" id="KW-0805">Transcription regulation</keyword>
<comment type="caution">
    <text evidence="7">The sequence shown here is derived from an EMBL/GenBank/DDBJ whole genome shotgun (WGS) entry which is preliminary data.</text>
</comment>
<evidence type="ECO:0000256" key="5">
    <source>
        <dbReference type="ARBA" id="ARBA00023242"/>
    </source>
</evidence>
<dbReference type="InterPro" id="IPR051089">
    <property type="entry name" value="prtT"/>
</dbReference>
<gene>
    <name evidence="7" type="ORF">UA08_08907</name>
</gene>